<gene>
    <name evidence="1" type="ORF">EZS26_000825</name>
</gene>
<evidence type="ECO:0000313" key="1">
    <source>
        <dbReference type="EMBL" id="KAA6302930.1"/>
    </source>
</evidence>
<reference evidence="1 2" key="1">
    <citation type="submission" date="2019-03" db="EMBL/GenBank/DDBJ databases">
        <title>Single cell metagenomics reveals metabolic interactions within the superorganism composed of flagellate Streblomastix strix and complex community of Bacteroidetes bacteria on its surface.</title>
        <authorList>
            <person name="Treitli S.C."/>
            <person name="Kolisko M."/>
            <person name="Husnik F."/>
            <person name="Keeling P."/>
            <person name="Hampl V."/>
        </authorList>
    </citation>
    <scope>NUCLEOTIDE SEQUENCE [LARGE SCALE GENOMIC DNA]</scope>
    <source>
        <strain evidence="1">St1</strain>
    </source>
</reference>
<dbReference type="EMBL" id="SNRX01000004">
    <property type="protein sequence ID" value="KAA6302930.1"/>
    <property type="molecule type" value="Genomic_DNA"/>
</dbReference>
<organism evidence="1 2">
    <name type="scientific">Candidatus Ordinivivax streblomastigis</name>
    <dbReference type="NCBI Taxonomy" id="2540710"/>
    <lineage>
        <taxon>Bacteria</taxon>
        <taxon>Pseudomonadati</taxon>
        <taxon>Bacteroidota</taxon>
        <taxon>Bacteroidia</taxon>
        <taxon>Bacteroidales</taxon>
        <taxon>Candidatus Ordinivivax</taxon>
    </lineage>
</organism>
<name>A0A5M8P3V6_9BACT</name>
<sequence length="120" mass="14122">MIDENFAKILIDNLNLSIADIITLDKVQKNRSISDEEHQYLKKSRFVEGRKPNIYLSYKVIKPMNNKMLMAEYAKNKSFDDEYFKKLILEFIKKQRKANRKSIDGLIIPKLSLVSRISPK</sequence>
<evidence type="ECO:0000313" key="2">
    <source>
        <dbReference type="Proteomes" id="UP000324575"/>
    </source>
</evidence>
<dbReference type="AlphaFoldDB" id="A0A5M8P3V6"/>
<dbReference type="Proteomes" id="UP000324575">
    <property type="component" value="Unassembled WGS sequence"/>
</dbReference>
<protein>
    <submittedName>
        <fullName evidence="1">Uncharacterized protein</fullName>
    </submittedName>
</protein>
<accession>A0A5M8P3V6</accession>
<comment type="caution">
    <text evidence="1">The sequence shown here is derived from an EMBL/GenBank/DDBJ whole genome shotgun (WGS) entry which is preliminary data.</text>
</comment>
<proteinExistence type="predicted"/>